<evidence type="ECO:0000313" key="2">
    <source>
        <dbReference type="EMBL" id="KAF2457957.1"/>
    </source>
</evidence>
<sequence>MRRLFPVAHPRDDVDAGPAICGGCIRLGIGGLADVIVEMKHKYRIRIYRDSGTAQIRKETTERKYPETPNRFLNSSHLLDQQIHIHKPSTMSNQQKDQQGNILGGVTDTVGKGVGGVTNTLGETVGTVGKGVGDTASGVTQGIGDTTKGVGNTAQGATNKAGETFGGKKQTGENPLGL</sequence>
<feature type="region of interest" description="Disordered" evidence="1">
    <location>
        <begin position="143"/>
        <end position="178"/>
    </location>
</feature>
<keyword evidence="3" id="KW-1185">Reference proteome</keyword>
<dbReference type="PANTHER" id="PTHR40636:SF1">
    <property type="entry name" value="CSBD-LIKE DOMAIN-CONTAINING PROTEIN"/>
    <property type="match status" value="1"/>
</dbReference>
<dbReference type="OrthoDB" id="2565331at2759"/>
<evidence type="ECO:0000256" key="1">
    <source>
        <dbReference type="SAM" id="MobiDB-lite"/>
    </source>
</evidence>
<dbReference type="Proteomes" id="UP000799766">
    <property type="component" value="Unassembled WGS sequence"/>
</dbReference>
<organism evidence="2 3">
    <name type="scientific">Lineolata rhizophorae</name>
    <dbReference type="NCBI Taxonomy" id="578093"/>
    <lineage>
        <taxon>Eukaryota</taxon>
        <taxon>Fungi</taxon>
        <taxon>Dikarya</taxon>
        <taxon>Ascomycota</taxon>
        <taxon>Pezizomycotina</taxon>
        <taxon>Dothideomycetes</taxon>
        <taxon>Dothideomycetes incertae sedis</taxon>
        <taxon>Lineolatales</taxon>
        <taxon>Lineolataceae</taxon>
        <taxon>Lineolata</taxon>
    </lineage>
</organism>
<reference evidence="2" key="1">
    <citation type="journal article" date="2020" name="Stud. Mycol.">
        <title>101 Dothideomycetes genomes: a test case for predicting lifestyles and emergence of pathogens.</title>
        <authorList>
            <person name="Haridas S."/>
            <person name="Albert R."/>
            <person name="Binder M."/>
            <person name="Bloem J."/>
            <person name="Labutti K."/>
            <person name="Salamov A."/>
            <person name="Andreopoulos B."/>
            <person name="Baker S."/>
            <person name="Barry K."/>
            <person name="Bills G."/>
            <person name="Bluhm B."/>
            <person name="Cannon C."/>
            <person name="Castanera R."/>
            <person name="Culley D."/>
            <person name="Daum C."/>
            <person name="Ezra D."/>
            <person name="Gonzalez J."/>
            <person name="Henrissat B."/>
            <person name="Kuo A."/>
            <person name="Liang C."/>
            <person name="Lipzen A."/>
            <person name="Lutzoni F."/>
            <person name="Magnuson J."/>
            <person name="Mondo S."/>
            <person name="Nolan M."/>
            <person name="Ohm R."/>
            <person name="Pangilinan J."/>
            <person name="Park H.-J."/>
            <person name="Ramirez L."/>
            <person name="Alfaro M."/>
            <person name="Sun H."/>
            <person name="Tritt A."/>
            <person name="Yoshinaga Y."/>
            <person name="Zwiers L.-H."/>
            <person name="Turgeon B."/>
            <person name="Goodwin S."/>
            <person name="Spatafora J."/>
            <person name="Crous P."/>
            <person name="Grigoriev I."/>
        </authorList>
    </citation>
    <scope>NUCLEOTIDE SEQUENCE</scope>
    <source>
        <strain evidence="2">ATCC 16933</strain>
    </source>
</reference>
<gene>
    <name evidence="2" type="ORF">BDY21DRAFT_343241</name>
</gene>
<dbReference type="AlphaFoldDB" id="A0A6A6P2E6"/>
<accession>A0A6A6P2E6</accession>
<feature type="compositionally biased region" description="Polar residues" evidence="1">
    <location>
        <begin position="143"/>
        <end position="158"/>
    </location>
</feature>
<dbReference type="EMBL" id="MU001679">
    <property type="protein sequence ID" value="KAF2457957.1"/>
    <property type="molecule type" value="Genomic_DNA"/>
</dbReference>
<dbReference type="PANTHER" id="PTHR40636">
    <property type="entry name" value="CSBD-LIKE DOMAIN-CONTAINING PROTEIN"/>
    <property type="match status" value="1"/>
</dbReference>
<evidence type="ECO:0008006" key="4">
    <source>
        <dbReference type="Google" id="ProtNLM"/>
    </source>
</evidence>
<proteinExistence type="predicted"/>
<protein>
    <recommendedName>
        <fullName evidence="4">CsbD-like domain-containing protein</fullName>
    </recommendedName>
</protein>
<name>A0A6A6P2E6_9PEZI</name>
<evidence type="ECO:0000313" key="3">
    <source>
        <dbReference type="Proteomes" id="UP000799766"/>
    </source>
</evidence>
<dbReference type="Gene3D" id="1.20.120.20">
    <property type="entry name" value="Apolipoprotein"/>
    <property type="match status" value="1"/>
</dbReference>